<reference evidence="1 2" key="1">
    <citation type="submission" date="2018-08" db="EMBL/GenBank/DDBJ databases">
        <title>A genome reference for cultivated species of the human gut microbiota.</title>
        <authorList>
            <person name="Zou Y."/>
            <person name="Xue W."/>
            <person name="Luo G."/>
        </authorList>
    </citation>
    <scope>NUCLEOTIDE SEQUENCE [LARGE SCALE GENOMIC DNA]</scope>
    <source>
        <strain evidence="1 2">AM37-1AC</strain>
    </source>
</reference>
<dbReference type="RefSeq" id="WP_118598869.1">
    <property type="nucleotide sequence ID" value="NZ_QSHO01000017.1"/>
</dbReference>
<organism evidence="1 2">
    <name type="scientific">Roseburia intestinalis</name>
    <dbReference type="NCBI Taxonomy" id="166486"/>
    <lineage>
        <taxon>Bacteria</taxon>
        <taxon>Bacillati</taxon>
        <taxon>Bacillota</taxon>
        <taxon>Clostridia</taxon>
        <taxon>Lachnospirales</taxon>
        <taxon>Lachnospiraceae</taxon>
        <taxon>Roseburia</taxon>
    </lineage>
</organism>
<proteinExistence type="predicted"/>
<dbReference type="Proteomes" id="UP000283513">
    <property type="component" value="Unassembled WGS sequence"/>
</dbReference>
<sequence length="66" mass="7390">MNPAQLLLNQMMNSPQVQNNPMAKNAMQMYQSGDTGGLKTMAENLCKERGITVDEAKQKVMSMFNH</sequence>
<name>A0A3R6DXV7_9FIRM</name>
<protein>
    <submittedName>
        <fullName evidence="1">Uncharacterized protein</fullName>
    </submittedName>
</protein>
<dbReference type="EMBL" id="QSHO01000017">
    <property type="protein sequence ID" value="RHC14103.1"/>
    <property type="molecule type" value="Genomic_DNA"/>
</dbReference>
<accession>A0A3R6DXV7</accession>
<comment type="caution">
    <text evidence="1">The sequence shown here is derived from an EMBL/GenBank/DDBJ whole genome shotgun (WGS) entry which is preliminary data.</text>
</comment>
<dbReference type="AlphaFoldDB" id="A0A3R6DXV7"/>
<gene>
    <name evidence="1" type="ORF">DW856_15975</name>
</gene>
<evidence type="ECO:0000313" key="1">
    <source>
        <dbReference type="EMBL" id="RHC14103.1"/>
    </source>
</evidence>
<evidence type="ECO:0000313" key="2">
    <source>
        <dbReference type="Proteomes" id="UP000283513"/>
    </source>
</evidence>